<sequence>MCEATTLETRPVAVSSGKYSVIRRGGIALVAIHPVLVDFAIDLALGIPDDFPLKARVTVGPHGTPLPPEDGPHIGIQTEHFLDANGQEMFRTMSKYHKAKFIDGCDHVLELSPANRPAYAMLRASKQRKITYGPYVFPSRPVARTQGGTGLAFAGNVNPRRAEILASLGDSVVRLPRKTWGQDVHTAFLQAAAVLNIHFKDSVVTEAPRLLKAYLAGKPVVSEALAEPIEMGRHAIPLGEAHEAARLDAVFDAFDHEIARKFRFVDFLEKTLA</sequence>
<evidence type="ECO:0000313" key="2">
    <source>
        <dbReference type="Proteomes" id="UP000580830"/>
    </source>
</evidence>
<dbReference type="EMBL" id="DULP01000240">
    <property type="protein sequence ID" value="HHW35413.1"/>
    <property type="molecule type" value="Genomic_DNA"/>
</dbReference>
<comment type="caution">
    <text evidence="1">The sequence shown here is derived from an EMBL/GenBank/DDBJ whole genome shotgun (WGS) entry which is preliminary data.</text>
</comment>
<protein>
    <submittedName>
        <fullName evidence="1">Uncharacterized protein</fullName>
    </submittedName>
</protein>
<dbReference type="Proteomes" id="UP000580830">
    <property type="component" value="Unassembled WGS sequence"/>
</dbReference>
<accession>A0A832PQ28</accession>
<organism evidence="1 2">
    <name type="scientific">Paracoccus solventivorans</name>
    <dbReference type="NCBI Taxonomy" id="53463"/>
    <lineage>
        <taxon>Bacteria</taxon>
        <taxon>Pseudomonadati</taxon>
        <taxon>Pseudomonadota</taxon>
        <taxon>Alphaproteobacteria</taxon>
        <taxon>Rhodobacterales</taxon>
        <taxon>Paracoccaceae</taxon>
        <taxon>Paracoccus</taxon>
    </lineage>
</organism>
<gene>
    <name evidence="1" type="ORF">GXX24_14945</name>
</gene>
<proteinExistence type="predicted"/>
<evidence type="ECO:0000313" key="1">
    <source>
        <dbReference type="EMBL" id="HHW35413.1"/>
    </source>
</evidence>
<dbReference type="RefSeq" id="WP_303731346.1">
    <property type="nucleotide sequence ID" value="NZ_DULP01000240.1"/>
</dbReference>
<reference evidence="1 2" key="1">
    <citation type="journal article" date="2020" name="Biotechnol. Biofuels">
        <title>New insights from the biogas microbiome by comprehensive genome-resolved metagenomics of nearly 1600 species originating from multiple anaerobic digesters.</title>
        <authorList>
            <person name="Campanaro S."/>
            <person name="Treu L."/>
            <person name="Rodriguez-R L.M."/>
            <person name="Kovalovszki A."/>
            <person name="Ziels R.M."/>
            <person name="Maus I."/>
            <person name="Zhu X."/>
            <person name="Kougias P.G."/>
            <person name="Basile A."/>
            <person name="Luo G."/>
            <person name="Schluter A."/>
            <person name="Konstantinidis K.T."/>
            <person name="Angelidaki I."/>
        </authorList>
    </citation>
    <scope>NUCLEOTIDE SEQUENCE [LARGE SCALE GENOMIC DNA]</scope>
    <source>
        <strain evidence="1">AS04akNAM_125</strain>
    </source>
</reference>
<dbReference type="AlphaFoldDB" id="A0A832PQ28"/>
<name>A0A832PQ28_9RHOB</name>